<dbReference type="AlphaFoldDB" id="A0AAD5JJ09"/>
<gene>
    <name evidence="1" type="ORF">LWI28_025486</name>
</gene>
<organism evidence="1 2">
    <name type="scientific">Acer negundo</name>
    <name type="common">Box elder</name>
    <dbReference type="NCBI Taxonomy" id="4023"/>
    <lineage>
        <taxon>Eukaryota</taxon>
        <taxon>Viridiplantae</taxon>
        <taxon>Streptophyta</taxon>
        <taxon>Embryophyta</taxon>
        <taxon>Tracheophyta</taxon>
        <taxon>Spermatophyta</taxon>
        <taxon>Magnoliopsida</taxon>
        <taxon>eudicotyledons</taxon>
        <taxon>Gunneridae</taxon>
        <taxon>Pentapetalae</taxon>
        <taxon>rosids</taxon>
        <taxon>malvids</taxon>
        <taxon>Sapindales</taxon>
        <taxon>Sapindaceae</taxon>
        <taxon>Hippocastanoideae</taxon>
        <taxon>Acereae</taxon>
        <taxon>Acer</taxon>
    </lineage>
</organism>
<dbReference type="PANTHER" id="PTHR35046">
    <property type="entry name" value="ZINC KNUCKLE (CCHC-TYPE) FAMILY PROTEIN"/>
    <property type="match status" value="1"/>
</dbReference>
<evidence type="ECO:0000313" key="2">
    <source>
        <dbReference type="Proteomes" id="UP001064489"/>
    </source>
</evidence>
<sequence>MSDDVPEKIDFTLLVAREHDELQRDNVFNTRCHVNDKVCSLIIDRGSCTNMASTTMVEKLNLATLKHPKPYKLQWLIDSEEIKVTKQVLVSFSIGKYKDEVLCDVVPMHASHILLGRLWQFDRRVTYDGYTNRYSFLLNKKRITLVPLTPKQVYEDQDIDEVSQAINNIMVKIRGRILLKSGGMMRIKKHHQMIHCLFQLGQLQGLKGSKKHLMGFDSEQLKSKFGPHEDQIRAELRGPLQRASEFRLSIIICFQKAQDDIYRCYKDSILQNRSKKPQIRSPILLRVRNKLGFG</sequence>
<dbReference type="CDD" id="cd00303">
    <property type="entry name" value="retropepsin_like"/>
    <property type="match status" value="1"/>
</dbReference>
<dbReference type="Gene3D" id="2.40.70.10">
    <property type="entry name" value="Acid Proteases"/>
    <property type="match status" value="1"/>
</dbReference>
<evidence type="ECO:0008006" key="3">
    <source>
        <dbReference type="Google" id="ProtNLM"/>
    </source>
</evidence>
<accession>A0AAD5JJ09</accession>
<comment type="caution">
    <text evidence="1">The sequence shown here is derived from an EMBL/GenBank/DDBJ whole genome shotgun (WGS) entry which is preliminary data.</text>
</comment>
<dbReference type="PANTHER" id="PTHR35046:SF9">
    <property type="entry name" value="RNA-DIRECTED DNA POLYMERASE"/>
    <property type="match status" value="1"/>
</dbReference>
<protein>
    <recommendedName>
        <fullName evidence="3">Asp_protease_2 domain-containing protein</fullName>
    </recommendedName>
</protein>
<evidence type="ECO:0000313" key="1">
    <source>
        <dbReference type="EMBL" id="KAI9201576.1"/>
    </source>
</evidence>
<name>A0AAD5JJ09_ACENE</name>
<proteinExistence type="predicted"/>
<dbReference type="Proteomes" id="UP001064489">
    <property type="component" value="Chromosome 9"/>
</dbReference>
<dbReference type="InterPro" id="IPR021109">
    <property type="entry name" value="Peptidase_aspartic_dom_sf"/>
</dbReference>
<reference evidence="1" key="1">
    <citation type="journal article" date="2022" name="Plant J.">
        <title>Strategies of tolerance reflected in two North American maple genomes.</title>
        <authorList>
            <person name="McEvoy S.L."/>
            <person name="Sezen U.U."/>
            <person name="Trouern-Trend A."/>
            <person name="McMahon S.M."/>
            <person name="Schaberg P.G."/>
            <person name="Yang J."/>
            <person name="Wegrzyn J.L."/>
            <person name="Swenson N.G."/>
        </authorList>
    </citation>
    <scope>NUCLEOTIDE SEQUENCE</scope>
    <source>
        <strain evidence="1">91603</strain>
    </source>
</reference>
<keyword evidence="2" id="KW-1185">Reference proteome</keyword>
<reference evidence="1" key="2">
    <citation type="submission" date="2023-02" db="EMBL/GenBank/DDBJ databases">
        <authorList>
            <person name="Swenson N.G."/>
            <person name="Wegrzyn J.L."/>
            <person name="Mcevoy S.L."/>
        </authorList>
    </citation>
    <scope>NUCLEOTIDE SEQUENCE</scope>
    <source>
        <strain evidence="1">91603</strain>
        <tissue evidence="1">Leaf</tissue>
    </source>
</reference>
<dbReference type="EMBL" id="JAJSOW010000001">
    <property type="protein sequence ID" value="KAI9201576.1"/>
    <property type="molecule type" value="Genomic_DNA"/>
</dbReference>